<sequence>SESDSREDEEEYEEEKLINKIYLYWKFREFKERHNNKECVLKKNRSKLKTFYLSKKKGIKDFNLGTLTVEQEKQIMA</sequence>
<keyword evidence="2" id="KW-1185">Reference proteome</keyword>
<dbReference type="Proteomes" id="UP000789508">
    <property type="component" value="Unassembled WGS sequence"/>
</dbReference>
<accession>A0A9N9JG40</accession>
<proteinExistence type="predicted"/>
<gene>
    <name evidence="1" type="ORF">ALEPTO_LOCUS14488</name>
</gene>
<reference evidence="1" key="1">
    <citation type="submission" date="2021-06" db="EMBL/GenBank/DDBJ databases">
        <authorList>
            <person name="Kallberg Y."/>
            <person name="Tangrot J."/>
            <person name="Rosling A."/>
        </authorList>
    </citation>
    <scope>NUCLEOTIDE SEQUENCE</scope>
    <source>
        <strain evidence="1">FL130A</strain>
    </source>
</reference>
<protein>
    <submittedName>
        <fullName evidence="1">5910_t:CDS:1</fullName>
    </submittedName>
</protein>
<organism evidence="1 2">
    <name type="scientific">Ambispora leptoticha</name>
    <dbReference type="NCBI Taxonomy" id="144679"/>
    <lineage>
        <taxon>Eukaryota</taxon>
        <taxon>Fungi</taxon>
        <taxon>Fungi incertae sedis</taxon>
        <taxon>Mucoromycota</taxon>
        <taxon>Glomeromycotina</taxon>
        <taxon>Glomeromycetes</taxon>
        <taxon>Archaeosporales</taxon>
        <taxon>Ambisporaceae</taxon>
        <taxon>Ambispora</taxon>
    </lineage>
</organism>
<dbReference type="EMBL" id="CAJVPS010056724">
    <property type="protein sequence ID" value="CAG8777653.1"/>
    <property type="molecule type" value="Genomic_DNA"/>
</dbReference>
<evidence type="ECO:0000313" key="2">
    <source>
        <dbReference type="Proteomes" id="UP000789508"/>
    </source>
</evidence>
<name>A0A9N9JG40_9GLOM</name>
<comment type="caution">
    <text evidence="1">The sequence shown here is derived from an EMBL/GenBank/DDBJ whole genome shotgun (WGS) entry which is preliminary data.</text>
</comment>
<feature type="non-terminal residue" evidence="1">
    <location>
        <position position="1"/>
    </location>
</feature>
<feature type="non-terminal residue" evidence="1">
    <location>
        <position position="77"/>
    </location>
</feature>
<evidence type="ECO:0000313" key="1">
    <source>
        <dbReference type="EMBL" id="CAG8777653.1"/>
    </source>
</evidence>
<dbReference type="AlphaFoldDB" id="A0A9N9JG40"/>